<accession>L0A3W8</accession>
<gene>
    <name evidence="1" type="ordered locus">Deipe_2417</name>
</gene>
<proteinExistence type="predicted"/>
<dbReference type="EMBL" id="CP003382">
    <property type="protein sequence ID" value="AFZ67892.1"/>
    <property type="molecule type" value="Genomic_DNA"/>
</dbReference>
<dbReference type="AlphaFoldDB" id="L0A3W8"/>
<sequence>MATLTGQPAQYKRGKAAKDAQLSQLQRKILVWVLAEEQRLKDGSFKGRRELAKLGVPWSAKAFMRVAQLDLSRSTISESLGALVKRGLLVPAYDGAYANQPRTPGLGPNRRTSHLKLSVIGREAAVFEKEHGKTRRQVLEEAQKEYWRKRVWELRQQRAKLHETYSHGIAAFEESGGVLLDLSTGEATTQEQYEREHEQGMRWLAWELEEAVARSKGEPSPWDDLPF</sequence>
<protein>
    <submittedName>
        <fullName evidence="1">Uncharacterized protein</fullName>
    </submittedName>
</protein>
<evidence type="ECO:0000313" key="1">
    <source>
        <dbReference type="EMBL" id="AFZ67892.1"/>
    </source>
</evidence>
<dbReference type="RefSeq" id="WP_015236194.1">
    <property type="nucleotide sequence ID" value="NC_019793.1"/>
</dbReference>
<evidence type="ECO:0000313" key="2">
    <source>
        <dbReference type="Proteomes" id="UP000010467"/>
    </source>
</evidence>
<dbReference type="HOGENOM" id="CLU_1218182_0_0_0"/>
<dbReference type="PATRIC" id="fig|937777.3.peg.2422"/>
<keyword evidence="2" id="KW-1185">Reference proteome</keyword>
<name>L0A3W8_DEIPD</name>
<organism evidence="1 2">
    <name type="scientific">Deinococcus peraridilitoris (strain DSM 19664 / LMG 22246 / CIP 109416 / KR-200)</name>
    <dbReference type="NCBI Taxonomy" id="937777"/>
    <lineage>
        <taxon>Bacteria</taxon>
        <taxon>Thermotogati</taxon>
        <taxon>Deinococcota</taxon>
        <taxon>Deinococci</taxon>
        <taxon>Deinococcales</taxon>
        <taxon>Deinococcaceae</taxon>
        <taxon>Deinococcus</taxon>
    </lineage>
</organism>
<reference evidence="2" key="1">
    <citation type="submission" date="2012-03" db="EMBL/GenBank/DDBJ databases">
        <title>Complete sequence of chromosome of Deinococcus peraridilitoris DSM 19664.</title>
        <authorList>
            <person name="Lucas S."/>
            <person name="Copeland A."/>
            <person name="Lapidus A."/>
            <person name="Glavina del Rio T."/>
            <person name="Dalin E."/>
            <person name="Tice H."/>
            <person name="Bruce D."/>
            <person name="Goodwin L."/>
            <person name="Pitluck S."/>
            <person name="Peters L."/>
            <person name="Mikhailova N."/>
            <person name="Lu M."/>
            <person name="Kyrpides N."/>
            <person name="Mavromatis K."/>
            <person name="Ivanova N."/>
            <person name="Brettin T."/>
            <person name="Detter J.C."/>
            <person name="Han C."/>
            <person name="Larimer F."/>
            <person name="Land M."/>
            <person name="Hauser L."/>
            <person name="Markowitz V."/>
            <person name="Cheng J.-F."/>
            <person name="Hugenholtz P."/>
            <person name="Woyke T."/>
            <person name="Wu D."/>
            <person name="Pukall R."/>
            <person name="Steenblock K."/>
            <person name="Brambilla E."/>
            <person name="Klenk H.-P."/>
            <person name="Eisen J.A."/>
        </authorList>
    </citation>
    <scope>NUCLEOTIDE SEQUENCE [LARGE SCALE GENOMIC DNA]</scope>
    <source>
        <strain evidence="2">DSM 19664 / LMG 22246 / CIP 109416 / KR-200</strain>
    </source>
</reference>
<dbReference type="KEGG" id="dpd:Deipe_2417"/>
<dbReference type="Proteomes" id="UP000010467">
    <property type="component" value="Chromosome"/>
</dbReference>